<keyword evidence="1" id="KW-0812">Transmembrane</keyword>
<keyword evidence="3" id="KW-1185">Reference proteome</keyword>
<evidence type="ECO:0000313" key="3">
    <source>
        <dbReference type="Proteomes" id="UP000009047"/>
    </source>
</evidence>
<protein>
    <submittedName>
        <fullName evidence="2">Uncharacterized protein</fullName>
    </submittedName>
</protein>
<gene>
    <name evidence="2" type="ordered locus">Deba_2023</name>
</gene>
<keyword evidence="1" id="KW-1133">Transmembrane helix</keyword>
<feature type="transmembrane region" description="Helical" evidence="1">
    <location>
        <begin position="126"/>
        <end position="152"/>
    </location>
</feature>
<dbReference type="RefSeq" id="WP_013258829.1">
    <property type="nucleotide sequence ID" value="NC_014365.1"/>
</dbReference>
<reference evidence="2 3" key="1">
    <citation type="journal article" date="2010" name="Stand. Genomic Sci.">
        <title>Complete genome sequence of Desulfarculus baarsii type strain (2st14).</title>
        <authorList>
            <person name="Sun H."/>
            <person name="Spring S."/>
            <person name="Lapidus A."/>
            <person name="Davenport K."/>
            <person name="Del Rio T.G."/>
            <person name="Tice H."/>
            <person name="Nolan M."/>
            <person name="Copeland A."/>
            <person name="Cheng J.F."/>
            <person name="Lucas S."/>
            <person name="Tapia R."/>
            <person name="Goodwin L."/>
            <person name="Pitluck S."/>
            <person name="Ivanova N."/>
            <person name="Pagani I."/>
            <person name="Mavromatis K."/>
            <person name="Ovchinnikova G."/>
            <person name="Pati A."/>
            <person name="Chen A."/>
            <person name="Palaniappan K."/>
            <person name="Hauser L."/>
            <person name="Chang Y.J."/>
            <person name="Jeffries C.D."/>
            <person name="Detter J.C."/>
            <person name="Han C."/>
            <person name="Rohde M."/>
            <person name="Brambilla E."/>
            <person name="Goker M."/>
            <person name="Woyke T."/>
            <person name="Bristow J."/>
            <person name="Eisen J.A."/>
            <person name="Markowitz V."/>
            <person name="Hugenholtz P."/>
            <person name="Kyrpides N.C."/>
            <person name="Klenk H.P."/>
            <person name="Land M."/>
        </authorList>
    </citation>
    <scope>NUCLEOTIDE SEQUENCE [LARGE SCALE GENOMIC DNA]</scope>
    <source>
        <strain evidence="3">ATCC 33931 / DSM 2075 / LMG 7858 / VKM B-1802 / 2st14</strain>
    </source>
</reference>
<dbReference type="STRING" id="644282.Deba_2023"/>
<organism evidence="2 3">
    <name type="scientific">Desulfarculus baarsii (strain ATCC 33931 / DSM 2075 / LMG 7858 / VKM B-1802 / 2st14)</name>
    <dbReference type="NCBI Taxonomy" id="644282"/>
    <lineage>
        <taxon>Bacteria</taxon>
        <taxon>Pseudomonadati</taxon>
        <taxon>Thermodesulfobacteriota</taxon>
        <taxon>Desulfarculia</taxon>
        <taxon>Desulfarculales</taxon>
        <taxon>Desulfarculaceae</taxon>
        <taxon>Desulfarculus</taxon>
    </lineage>
</organism>
<dbReference type="EMBL" id="CP002085">
    <property type="protein sequence ID" value="ADK85388.1"/>
    <property type="molecule type" value="Genomic_DNA"/>
</dbReference>
<evidence type="ECO:0000313" key="2">
    <source>
        <dbReference type="EMBL" id="ADK85388.1"/>
    </source>
</evidence>
<sequence length="161" mass="17636">MKVVTPDHLFSLSPAHIVLHVLVVAATISVIGAFILRFALRKGAKVQMGYGRAYLLNFLLSLIILLCEVMFVYRVVHHTILTPSDFIGPGNWFAILLAIGFSLVVATIFLGFMVKRPDGRRIGTTASLAVALIYACIYVPIGLGYRALYFWVLQQQGALGG</sequence>
<dbReference type="KEGG" id="dbr:Deba_2023"/>
<feature type="transmembrane region" description="Helical" evidence="1">
    <location>
        <begin position="93"/>
        <end position="114"/>
    </location>
</feature>
<feature type="transmembrane region" description="Helical" evidence="1">
    <location>
        <begin position="52"/>
        <end position="73"/>
    </location>
</feature>
<feature type="transmembrane region" description="Helical" evidence="1">
    <location>
        <begin position="17"/>
        <end position="40"/>
    </location>
</feature>
<dbReference type="Proteomes" id="UP000009047">
    <property type="component" value="Chromosome"/>
</dbReference>
<proteinExistence type="predicted"/>
<evidence type="ECO:0000256" key="1">
    <source>
        <dbReference type="SAM" id="Phobius"/>
    </source>
</evidence>
<name>E1QI71_DESB2</name>
<keyword evidence="1" id="KW-0472">Membrane</keyword>
<dbReference type="HOGENOM" id="CLU_1641028_0_0_7"/>
<accession>E1QI71</accession>
<dbReference type="AlphaFoldDB" id="E1QI71"/>